<keyword evidence="1" id="KW-0547">Nucleotide-binding</keyword>
<dbReference type="EMBL" id="RBDY01000011">
    <property type="protein sequence ID" value="RKN21619.1"/>
    <property type="molecule type" value="Genomic_DNA"/>
</dbReference>
<evidence type="ECO:0000313" key="4">
    <source>
        <dbReference type="EMBL" id="RKN21619.1"/>
    </source>
</evidence>
<dbReference type="AlphaFoldDB" id="A0A3A9W529"/>
<reference evidence="5 6" key="1">
    <citation type="submission" date="2018-09" db="EMBL/GenBank/DDBJ databases">
        <title>Streptomyces sp. nov. DS1-2, an endophytic actinomycete isolated from roots of Dendrobium scabrilingue.</title>
        <authorList>
            <person name="Kuncharoen N."/>
            <person name="Kudo T."/>
            <person name="Ohkuma M."/>
            <person name="Yuki M."/>
            <person name="Tanasupawat S."/>
        </authorList>
    </citation>
    <scope>NUCLEOTIDE SEQUENCE [LARGE SCALE GENOMIC DNA]</scope>
    <source>
        <strain evidence="3 6">AZ1-7</strain>
        <strain evidence="4 5">DS1-2</strain>
    </source>
</reference>
<dbReference type="Proteomes" id="UP000268652">
    <property type="component" value="Unassembled WGS sequence"/>
</dbReference>
<proteinExistence type="predicted"/>
<protein>
    <submittedName>
        <fullName evidence="3">ATP-grasp domain-containing protein</fullName>
    </submittedName>
</protein>
<gene>
    <name evidence="4" type="ORF">D7318_16955</name>
    <name evidence="3" type="ORF">D7319_15510</name>
</gene>
<dbReference type="GO" id="GO:0005524">
    <property type="term" value="F:ATP binding"/>
    <property type="evidence" value="ECO:0007669"/>
    <property type="project" value="UniProtKB-UniRule"/>
</dbReference>
<dbReference type="OrthoDB" id="4176535at2"/>
<evidence type="ECO:0000256" key="1">
    <source>
        <dbReference type="PROSITE-ProRule" id="PRU00409"/>
    </source>
</evidence>
<dbReference type="RefSeq" id="WP_120697938.1">
    <property type="nucleotide sequence ID" value="NZ_RBDX01000011.1"/>
</dbReference>
<name>A0A3A9W529_9ACTN</name>
<evidence type="ECO:0000313" key="5">
    <source>
        <dbReference type="Proteomes" id="UP000268652"/>
    </source>
</evidence>
<dbReference type="InterPro" id="IPR011761">
    <property type="entry name" value="ATP-grasp"/>
</dbReference>
<dbReference type="PROSITE" id="PS50975">
    <property type="entry name" value="ATP_GRASP"/>
    <property type="match status" value="1"/>
</dbReference>
<evidence type="ECO:0000313" key="3">
    <source>
        <dbReference type="EMBL" id="RKN08345.1"/>
    </source>
</evidence>
<sequence length="445" mass="46264">MTTAPGEPMLSEQVPTRIEGVAHDEGAKLLRELVDEIHWFDRSPFLSASAAAPDLPPVLPTTPALSGDPVGRRGGARRVGVAFAPEHGTAARDWAAGRGLPLLAADAAVTALAGDKIHATGIFRAAGVQTPETLVVPAKGRAPAASYWPAHWPAAVVQRRANNLTGRGTWPARDRDELARRLARVPDEELRVSRLVEGPSLTVSACVAGDRVAVSAVSRQLVGVPELTPHWGGHCGNQLLGADDLPGAAYERAREAARAVGEELRLRGYRGVFGLDLVVDGADRVLAVEINPRFQTVVSLVQRAERAAGLLPSLALHVLACLLPSVPVRTAAVAMPSLAQLVSCARDGGGREVVDSLPAPGRYRLADDGSARGPGPGGDGLTDLAPGEALVWWQGRPGGPVAPGDELLLTQLAEPVTPPAATARSRALLPGARAWMAALAAAGAR</sequence>
<dbReference type="GO" id="GO:0046872">
    <property type="term" value="F:metal ion binding"/>
    <property type="evidence" value="ECO:0007669"/>
    <property type="project" value="InterPro"/>
</dbReference>
<comment type="caution">
    <text evidence="3">The sequence shown here is derived from an EMBL/GenBank/DDBJ whole genome shotgun (WGS) entry which is preliminary data.</text>
</comment>
<keyword evidence="1" id="KW-0067">ATP-binding</keyword>
<keyword evidence="5" id="KW-1185">Reference proteome</keyword>
<feature type="domain" description="ATP-grasp" evidence="2">
    <location>
        <begin position="120"/>
        <end position="320"/>
    </location>
</feature>
<dbReference type="Pfam" id="PF02655">
    <property type="entry name" value="ATP-grasp_3"/>
    <property type="match status" value="1"/>
</dbReference>
<dbReference type="InterPro" id="IPR003806">
    <property type="entry name" value="ATP-grasp_PylC-type"/>
</dbReference>
<evidence type="ECO:0000259" key="2">
    <source>
        <dbReference type="PROSITE" id="PS50975"/>
    </source>
</evidence>
<dbReference type="SUPFAM" id="SSF56059">
    <property type="entry name" value="Glutathione synthetase ATP-binding domain-like"/>
    <property type="match status" value="1"/>
</dbReference>
<dbReference type="EMBL" id="RBDX01000011">
    <property type="protein sequence ID" value="RKN08345.1"/>
    <property type="molecule type" value="Genomic_DNA"/>
</dbReference>
<dbReference type="Gene3D" id="3.30.470.20">
    <property type="entry name" value="ATP-grasp fold, B domain"/>
    <property type="match status" value="1"/>
</dbReference>
<accession>A0A3A9W529</accession>
<evidence type="ECO:0000313" key="6">
    <source>
        <dbReference type="Proteomes" id="UP000275024"/>
    </source>
</evidence>
<dbReference type="Proteomes" id="UP000275024">
    <property type="component" value="Unassembled WGS sequence"/>
</dbReference>
<organism evidence="3 6">
    <name type="scientific">Streptomyces radicis</name>
    <dbReference type="NCBI Taxonomy" id="1750517"/>
    <lineage>
        <taxon>Bacteria</taxon>
        <taxon>Bacillati</taxon>
        <taxon>Actinomycetota</taxon>
        <taxon>Actinomycetes</taxon>
        <taxon>Kitasatosporales</taxon>
        <taxon>Streptomycetaceae</taxon>
        <taxon>Streptomyces</taxon>
    </lineage>
</organism>